<dbReference type="Gene3D" id="3.10.510.20">
    <property type="entry name" value="YcgL domain"/>
    <property type="match status" value="1"/>
</dbReference>
<dbReference type="PANTHER" id="PTHR38109:SF1">
    <property type="entry name" value="PROTEIN YCGL"/>
    <property type="match status" value="1"/>
</dbReference>
<dbReference type="OrthoDB" id="7062382at2"/>
<protein>
    <recommendedName>
        <fullName evidence="1">YcgL domain-containing protein MED297_17532</fullName>
    </recommendedName>
</protein>
<feature type="domain" description="YcgL" evidence="2">
    <location>
        <begin position="4"/>
        <end position="88"/>
    </location>
</feature>
<dbReference type="InterPro" id="IPR027354">
    <property type="entry name" value="YcgL_dom"/>
</dbReference>
<dbReference type="SUPFAM" id="SSF160191">
    <property type="entry name" value="YcgL-like"/>
    <property type="match status" value="1"/>
</dbReference>
<dbReference type="STRING" id="314283.MED297_17532"/>
<reference evidence="3 4" key="1">
    <citation type="submission" date="2006-02" db="EMBL/GenBank/DDBJ databases">
        <authorList>
            <person name="Pinhassi J."/>
            <person name="Pedros-Alio C."/>
            <person name="Ferriera S."/>
            <person name="Johnson J."/>
            <person name="Kravitz S."/>
            <person name="Halpern A."/>
            <person name="Remington K."/>
            <person name="Beeson K."/>
            <person name="Tran B."/>
            <person name="Rogers Y.-H."/>
            <person name="Friedman R."/>
            <person name="Venter J.C."/>
        </authorList>
    </citation>
    <scope>NUCLEOTIDE SEQUENCE [LARGE SCALE GENOMIC DNA]</scope>
    <source>
        <strain evidence="3 4">MED297</strain>
    </source>
</reference>
<evidence type="ECO:0000313" key="3">
    <source>
        <dbReference type="EMBL" id="EAR07634.1"/>
    </source>
</evidence>
<dbReference type="HOGENOM" id="CLU_155118_2_0_6"/>
<dbReference type="AlphaFoldDB" id="A4BJQ9"/>
<dbReference type="InterPro" id="IPR038068">
    <property type="entry name" value="YcgL-like_sf"/>
</dbReference>
<dbReference type="PANTHER" id="PTHR38109">
    <property type="entry name" value="PROTEIN YCGL"/>
    <property type="match status" value="1"/>
</dbReference>
<evidence type="ECO:0000259" key="2">
    <source>
        <dbReference type="PROSITE" id="PS51648"/>
    </source>
</evidence>
<dbReference type="Pfam" id="PF05166">
    <property type="entry name" value="YcgL"/>
    <property type="match status" value="1"/>
</dbReference>
<keyword evidence="4" id="KW-1185">Reference proteome</keyword>
<dbReference type="HAMAP" id="MF_01866">
    <property type="entry name" value="UPF0745"/>
    <property type="match status" value="1"/>
</dbReference>
<accession>A4BJQ9</accession>
<evidence type="ECO:0000313" key="4">
    <source>
        <dbReference type="Proteomes" id="UP000005953"/>
    </source>
</evidence>
<proteinExistence type="inferred from homology"/>
<dbReference type="Proteomes" id="UP000005953">
    <property type="component" value="Unassembled WGS sequence"/>
</dbReference>
<gene>
    <name evidence="3" type="ORF">MED297_17532</name>
</gene>
<comment type="caution">
    <text evidence="3">The sequence shown here is derived from an EMBL/GenBank/DDBJ whole genome shotgun (WGS) entry which is preliminary data.</text>
</comment>
<sequence length="97" mass="11477">MKREIVRIYRSSKRSETYLYLRKTDAFDDLPDALRELFGRPIQVMDMLLTEDKTLARAKAADVLRDIDDKGFYLQMPPPKEDYMLDLHRDKARSDHG</sequence>
<dbReference type="PROSITE" id="PS51648">
    <property type="entry name" value="YCGL"/>
    <property type="match status" value="1"/>
</dbReference>
<evidence type="ECO:0000256" key="1">
    <source>
        <dbReference type="HAMAP-Rule" id="MF_01866"/>
    </source>
</evidence>
<name>A4BJQ9_9GAMM</name>
<dbReference type="RefSeq" id="WP_008043922.1">
    <property type="nucleotide sequence ID" value="NZ_CH724150.1"/>
</dbReference>
<dbReference type="EMBL" id="AAOE01000036">
    <property type="protein sequence ID" value="EAR07634.1"/>
    <property type="molecule type" value="Genomic_DNA"/>
</dbReference>
<organism evidence="3 4">
    <name type="scientific">Reinekea blandensis MED297</name>
    <dbReference type="NCBI Taxonomy" id="314283"/>
    <lineage>
        <taxon>Bacteria</taxon>
        <taxon>Pseudomonadati</taxon>
        <taxon>Pseudomonadota</taxon>
        <taxon>Gammaproteobacteria</taxon>
        <taxon>Oceanospirillales</taxon>
        <taxon>Saccharospirillaceae</taxon>
        <taxon>Reinekea</taxon>
    </lineage>
</organism>